<dbReference type="EMBL" id="MLJW01000040">
    <property type="protein sequence ID" value="OIR06920.1"/>
    <property type="molecule type" value="Genomic_DNA"/>
</dbReference>
<protein>
    <submittedName>
        <fullName evidence="7">Ethylbenzene dehydrogenase</fullName>
    </submittedName>
</protein>
<dbReference type="GO" id="GO:0030246">
    <property type="term" value="F:carbohydrate binding"/>
    <property type="evidence" value="ECO:0007669"/>
    <property type="project" value="InterPro"/>
</dbReference>
<dbReference type="Gene3D" id="2.60.40.1190">
    <property type="match status" value="1"/>
</dbReference>
<sequence>MKLFQNTKFWILSTLICLIGYAVSCTKNDQVIVPDSGSNSTTLVSYKTTTAPTIDGTIDAVWSNATPLSVTPTVPDPGNGLFAGYSGQQYSATVRSMYDAQNIYFLVEIKDATQSVNTAPWFFNPAANVAGKTGWSKEPNSDSYDVNGNLARTGFGEDRLAMLWNIDNSTPKFITQTCYASCHIFTPYMDYSKNPAVYNANASGNHYTNGAAEKIDMWWGRLGFMSKDASLNQFDDNYQDWAGGPTYTSVTGGNGNGRHVDGIVPDGTFSATWPNRPNYTASPTQGEVSNSQNLKLDGTGASVAVPIWVVPNAASAGYILVSDTASGKAKKVIAVSSAGVLTFADNSTLDPTVGTSYQRTGDAVTGPTAANSIPSYIGVPLVGGRADITGSAKYTGTSWVVEYKRALKTSDALKQDIDFSSLQDQVFGMAIWNNSNYQHGIQPNLTLTFAK</sequence>
<keyword evidence="4" id="KW-0249">Electron transport</keyword>
<dbReference type="GO" id="GO:0016052">
    <property type="term" value="P:carbohydrate catabolic process"/>
    <property type="evidence" value="ECO:0007669"/>
    <property type="project" value="InterPro"/>
</dbReference>
<dbReference type="GO" id="GO:0004553">
    <property type="term" value="F:hydrolase activity, hydrolyzing O-glycosyl compounds"/>
    <property type="evidence" value="ECO:0007669"/>
    <property type="project" value="InterPro"/>
</dbReference>
<evidence type="ECO:0000259" key="6">
    <source>
        <dbReference type="Pfam" id="PF09459"/>
    </source>
</evidence>
<evidence type="ECO:0000256" key="1">
    <source>
        <dbReference type="ARBA" id="ARBA00022448"/>
    </source>
</evidence>
<evidence type="ECO:0000256" key="4">
    <source>
        <dbReference type="ARBA" id="ARBA00022982"/>
    </source>
</evidence>
<gene>
    <name evidence="7" type="ORF">GALL_108260</name>
</gene>
<evidence type="ECO:0000313" key="7">
    <source>
        <dbReference type="EMBL" id="OIR06920.1"/>
    </source>
</evidence>
<evidence type="ECO:0000256" key="5">
    <source>
        <dbReference type="ARBA" id="ARBA00023004"/>
    </source>
</evidence>
<dbReference type="InterPro" id="IPR019020">
    <property type="entry name" value="Cyt-c552/DMSO_Rdtase_haem-bd"/>
</dbReference>
<keyword evidence="2" id="KW-0349">Heme</keyword>
<evidence type="ECO:0000256" key="3">
    <source>
        <dbReference type="ARBA" id="ARBA00022723"/>
    </source>
</evidence>
<comment type="caution">
    <text evidence="7">The sequence shown here is derived from an EMBL/GenBank/DDBJ whole genome shotgun (WGS) entry which is preliminary data.</text>
</comment>
<evidence type="ECO:0000256" key="2">
    <source>
        <dbReference type="ARBA" id="ARBA00022617"/>
    </source>
</evidence>
<feature type="domain" description="Cytochrome c-552/DMSO reductase-like haem-binding" evidence="6">
    <location>
        <begin position="59"/>
        <end position="441"/>
    </location>
</feature>
<dbReference type="SUPFAM" id="SSF49344">
    <property type="entry name" value="CBD9-like"/>
    <property type="match status" value="1"/>
</dbReference>
<dbReference type="GO" id="GO:0020037">
    <property type="term" value="F:heme binding"/>
    <property type="evidence" value="ECO:0007669"/>
    <property type="project" value="InterPro"/>
</dbReference>
<dbReference type="AlphaFoldDB" id="A0A1J5SSC8"/>
<dbReference type="GO" id="GO:0046872">
    <property type="term" value="F:metal ion binding"/>
    <property type="evidence" value="ECO:0007669"/>
    <property type="project" value="UniProtKB-KW"/>
</dbReference>
<reference evidence="7" key="1">
    <citation type="submission" date="2016-10" db="EMBL/GenBank/DDBJ databases">
        <title>Sequence of Gallionella enrichment culture.</title>
        <authorList>
            <person name="Poehlein A."/>
            <person name="Muehling M."/>
            <person name="Daniel R."/>
        </authorList>
    </citation>
    <scope>NUCLEOTIDE SEQUENCE</scope>
</reference>
<organism evidence="7">
    <name type="scientific">mine drainage metagenome</name>
    <dbReference type="NCBI Taxonomy" id="410659"/>
    <lineage>
        <taxon>unclassified sequences</taxon>
        <taxon>metagenomes</taxon>
        <taxon>ecological metagenomes</taxon>
    </lineage>
</organism>
<keyword evidence="5" id="KW-0408">Iron</keyword>
<keyword evidence="3" id="KW-0479">Metal-binding</keyword>
<dbReference type="Pfam" id="PF09459">
    <property type="entry name" value="EB_dh"/>
    <property type="match status" value="1"/>
</dbReference>
<proteinExistence type="predicted"/>
<keyword evidence="1" id="KW-0813">Transport</keyword>
<name>A0A1J5SSC8_9ZZZZ</name>
<accession>A0A1J5SSC8</accession>